<dbReference type="GO" id="GO:0003676">
    <property type="term" value="F:nucleic acid binding"/>
    <property type="evidence" value="ECO:0007669"/>
    <property type="project" value="InterPro"/>
</dbReference>
<name>F4WF06_ACREC</name>
<dbReference type="InterPro" id="IPR052709">
    <property type="entry name" value="Transposase-MT_Hybrid"/>
</dbReference>
<dbReference type="Gene3D" id="3.30.420.10">
    <property type="entry name" value="Ribonuclease H-like superfamily/Ribonuclease H"/>
    <property type="match status" value="1"/>
</dbReference>
<dbReference type="InParanoid" id="F4WF06"/>
<dbReference type="EMBL" id="GL888114">
    <property type="protein sequence ID" value="EGI67220.1"/>
    <property type="molecule type" value="Genomic_DNA"/>
</dbReference>
<keyword evidence="2" id="KW-1185">Reference proteome</keyword>
<dbReference type="PANTHER" id="PTHR46060:SF1">
    <property type="entry name" value="MARINER MOS1 TRANSPOSASE-LIKE PROTEIN"/>
    <property type="match status" value="1"/>
</dbReference>
<proteinExistence type="predicted"/>
<reference evidence="1" key="1">
    <citation type="submission" date="2011-02" db="EMBL/GenBank/DDBJ databases">
        <title>The genome of the leaf-cutting ant Acromyrmex echinatior suggests key adaptations to social evolution and fungus farming.</title>
        <authorList>
            <person name="Nygaard S."/>
            <person name="Zhang G."/>
        </authorList>
    </citation>
    <scope>NUCLEOTIDE SEQUENCE</scope>
</reference>
<sequence>METLSCWEVLPHPPYSPGIAPFDYHLFRSIVHGLSEQHFTSYEDIKNWIDNWIASKDEVFFQCGIRMLLERWEKIMASDGQYFQ</sequence>
<gene>
    <name evidence="1" type="ORF">G5I_04212</name>
</gene>
<evidence type="ECO:0000313" key="2">
    <source>
        <dbReference type="Proteomes" id="UP000007755"/>
    </source>
</evidence>
<accession>F4WF06</accession>
<protein>
    <submittedName>
        <fullName evidence="1">Mariner Mos1 transposase</fullName>
    </submittedName>
</protein>
<dbReference type="AlphaFoldDB" id="F4WF06"/>
<dbReference type="Proteomes" id="UP000007755">
    <property type="component" value="Unassembled WGS sequence"/>
</dbReference>
<dbReference type="PANTHER" id="PTHR46060">
    <property type="entry name" value="MARINER MOS1 TRANSPOSASE-LIKE PROTEIN"/>
    <property type="match status" value="1"/>
</dbReference>
<evidence type="ECO:0000313" key="1">
    <source>
        <dbReference type="EMBL" id="EGI67220.1"/>
    </source>
</evidence>
<dbReference type="InterPro" id="IPR036397">
    <property type="entry name" value="RNaseH_sf"/>
</dbReference>
<organism evidence="2">
    <name type="scientific">Acromyrmex echinatior</name>
    <name type="common">Panamanian leafcutter ant</name>
    <name type="synonym">Acromyrmex octospinosus echinatior</name>
    <dbReference type="NCBI Taxonomy" id="103372"/>
    <lineage>
        <taxon>Eukaryota</taxon>
        <taxon>Metazoa</taxon>
        <taxon>Ecdysozoa</taxon>
        <taxon>Arthropoda</taxon>
        <taxon>Hexapoda</taxon>
        <taxon>Insecta</taxon>
        <taxon>Pterygota</taxon>
        <taxon>Neoptera</taxon>
        <taxon>Endopterygota</taxon>
        <taxon>Hymenoptera</taxon>
        <taxon>Apocrita</taxon>
        <taxon>Aculeata</taxon>
        <taxon>Formicoidea</taxon>
        <taxon>Formicidae</taxon>
        <taxon>Myrmicinae</taxon>
        <taxon>Acromyrmex</taxon>
    </lineage>
</organism>